<name>A0ABQ9ZK27_9CRUS</name>
<accession>A0ABQ9ZK27</accession>
<gene>
    <name evidence="1" type="ORF">OUZ56_025512</name>
</gene>
<organism evidence="1 2">
    <name type="scientific">Daphnia magna</name>
    <dbReference type="NCBI Taxonomy" id="35525"/>
    <lineage>
        <taxon>Eukaryota</taxon>
        <taxon>Metazoa</taxon>
        <taxon>Ecdysozoa</taxon>
        <taxon>Arthropoda</taxon>
        <taxon>Crustacea</taxon>
        <taxon>Branchiopoda</taxon>
        <taxon>Diplostraca</taxon>
        <taxon>Cladocera</taxon>
        <taxon>Anomopoda</taxon>
        <taxon>Daphniidae</taxon>
        <taxon>Daphnia</taxon>
    </lineage>
</organism>
<evidence type="ECO:0000313" key="2">
    <source>
        <dbReference type="Proteomes" id="UP001234178"/>
    </source>
</evidence>
<keyword evidence="2" id="KW-1185">Reference proteome</keyword>
<proteinExistence type="predicted"/>
<dbReference type="EMBL" id="JAOYFB010000004">
    <property type="protein sequence ID" value="KAK4013278.1"/>
    <property type="molecule type" value="Genomic_DNA"/>
</dbReference>
<protein>
    <submittedName>
        <fullName evidence="1">Uncharacterized protein</fullName>
    </submittedName>
</protein>
<dbReference type="Proteomes" id="UP001234178">
    <property type="component" value="Unassembled WGS sequence"/>
</dbReference>
<sequence length="288" mass="32132">MADDEEETRQAELQALFTAQLNDLLASLSQAYASLVDVHERFVMVSRLDGEDLHAAQVYLESVQILHTACLGHVERAQRAGAAGGWNVSVNVNATSHSARDEIPDNDDDIPVNDDEQQNAPVAPNRNVAFAIENDSQVNNDATGRHNLETNFESNPKIDQVALAKRRKLDLKFLLQQKKVQIEREHMDLETKSRREQEDILFQIQKEEQLLAFLQPVATASSNLCSTPIETRQNNFFAGVSSVNAPFPVLTPLAPNVTEECIPLSSRTQPIFAHRQHTLLHTVGPSWL</sequence>
<evidence type="ECO:0000313" key="1">
    <source>
        <dbReference type="EMBL" id="KAK4013278.1"/>
    </source>
</evidence>
<comment type="caution">
    <text evidence="1">The sequence shown here is derived from an EMBL/GenBank/DDBJ whole genome shotgun (WGS) entry which is preliminary data.</text>
</comment>
<reference evidence="1 2" key="1">
    <citation type="journal article" date="2023" name="Nucleic Acids Res.">
        <title>The hologenome of Daphnia magna reveals possible DNA methylation and microbiome-mediated evolution of the host genome.</title>
        <authorList>
            <person name="Chaturvedi A."/>
            <person name="Li X."/>
            <person name="Dhandapani V."/>
            <person name="Marshall H."/>
            <person name="Kissane S."/>
            <person name="Cuenca-Cambronero M."/>
            <person name="Asole G."/>
            <person name="Calvet F."/>
            <person name="Ruiz-Romero M."/>
            <person name="Marangio P."/>
            <person name="Guigo R."/>
            <person name="Rago D."/>
            <person name="Mirbahai L."/>
            <person name="Eastwood N."/>
            <person name="Colbourne J.K."/>
            <person name="Zhou J."/>
            <person name="Mallon E."/>
            <person name="Orsini L."/>
        </authorList>
    </citation>
    <scope>NUCLEOTIDE SEQUENCE [LARGE SCALE GENOMIC DNA]</scope>
    <source>
        <strain evidence="1">LRV0_1</strain>
    </source>
</reference>